<gene>
    <name evidence="2" type="ORF">ACD_4C00138G0001</name>
</gene>
<protein>
    <recommendedName>
        <fullName evidence="3">Protease PrsW</fullName>
    </recommendedName>
</protein>
<keyword evidence="1" id="KW-0812">Transmembrane</keyword>
<evidence type="ECO:0008006" key="3">
    <source>
        <dbReference type="Google" id="ProtNLM"/>
    </source>
</evidence>
<dbReference type="Pfam" id="PF13367">
    <property type="entry name" value="PrsW-protease"/>
    <property type="match status" value="1"/>
</dbReference>
<feature type="non-terminal residue" evidence="2">
    <location>
        <position position="1"/>
    </location>
</feature>
<feature type="transmembrane region" description="Helical" evidence="1">
    <location>
        <begin position="6"/>
        <end position="26"/>
    </location>
</feature>
<name>K2FY33_9BACT</name>
<feature type="transmembrane region" description="Helical" evidence="1">
    <location>
        <begin position="38"/>
        <end position="56"/>
    </location>
</feature>
<keyword evidence="1" id="KW-1133">Transmembrane helix</keyword>
<dbReference type="AlphaFoldDB" id="K2FY33"/>
<dbReference type="InterPro" id="IPR026898">
    <property type="entry name" value="PrsW"/>
</dbReference>
<accession>K2FY33</accession>
<organism evidence="2">
    <name type="scientific">uncultured bacterium</name>
    <name type="common">gcode 4</name>
    <dbReference type="NCBI Taxonomy" id="1234023"/>
    <lineage>
        <taxon>Bacteria</taxon>
        <taxon>environmental samples</taxon>
    </lineage>
</organism>
<proteinExistence type="predicted"/>
<feature type="transmembrane region" description="Helical" evidence="1">
    <location>
        <begin position="155"/>
        <end position="176"/>
    </location>
</feature>
<evidence type="ECO:0000313" key="2">
    <source>
        <dbReference type="EMBL" id="EKE26812.1"/>
    </source>
</evidence>
<feature type="transmembrane region" description="Helical" evidence="1">
    <location>
        <begin position="215"/>
        <end position="237"/>
    </location>
</feature>
<feature type="transmembrane region" description="Helical" evidence="1">
    <location>
        <begin position="116"/>
        <end position="135"/>
    </location>
</feature>
<evidence type="ECO:0000256" key="1">
    <source>
        <dbReference type="SAM" id="Phobius"/>
    </source>
</evidence>
<dbReference type="EMBL" id="AMFJ01000654">
    <property type="protein sequence ID" value="EKE26812.1"/>
    <property type="molecule type" value="Genomic_DNA"/>
</dbReference>
<comment type="caution">
    <text evidence="2">The sequence shown here is derived from an EMBL/GenBank/DDBJ whole genome shotgun (WGS) entry which is preliminary data.</text>
</comment>
<feature type="transmembrane region" description="Helical" evidence="1">
    <location>
        <begin position="188"/>
        <end position="209"/>
    </location>
</feature>
<feature type="transmembrane region" description="Helical" evidence="1">
    <location>
        <begin position="76"/>
        <end position="96"/>
    </location>
</feature>
<reference evidence="2" key="1">
    <citation type="journal article" date="2012" name="Science">
        <title>Fermentation, hydrogen, and sulfur metabolism in multiple uncultivated bacterial phyla.</title>
        <authorList>
            <person name="Wrighton K.C."/>
            <person name="Thomas B.C."/>
            <person name="Sharon I."/>
            <person name="Miller C.S."/>
            <person name="Castelle C.J."/>
            <person name="VerBerkmoes N.C."/>
            <person name="Wilkins M.J."/>
            <person name="Hettich R.L."/>
            <person name="Lipton M.S."/>
            <person name="Williams K.H."/>
            <person name="Long P.E."/>
            <person name="Banfield J.F."/>
        </authorList>
    </citation>
    <scope>NUCLEOTIDE SEQUENCE [LARGE SCALE GENOMIC DNA]</scope>
</reference>
<sequence>WVSISIFWISLIIAFLLFIMSIFFIIDFKELFRTYFKNILTVLVYSALFWFFYLIIKKLDFLDFEIKNPVSIWSNVFNTFTLILIYYSIIWFIEEISKHFSFLPSSLSEINSEKNWILYATFIALWFWFIENILYLNNIYLDKWWISWDMILTWIFRWIFSLFVHILCWIIVWLYFSKAYVFFANKNILSYIKLFLFWLLFSIIIHAIFDVSLTLWFTAIIFIYAIFGYLYVTKLFYKE</sequence>
<keyword evidence="1" id="KW-0472">Membrane</keyword>
<dbReference type="GO" id="GO:0008233">
    <property type="term" value="F:peptidase activity"/>
    <property type="evidence" value="ECO:0007669"/>
    <property type="project" value="InterPro"/>
</dbReference>